<evidence type="ECO:0000259" key="2">
    <source>
        <dbReference type="Pfam" id="PF00582"/>
    </source>
</evidence>
<dbReference type="OrthoDB" id="9777884at2"/>
<evidence type="ECO:0000256" key="1">
    <source>
        <dbReference type="ARBA" id="ARBA00008791"/>
    </source>
</evidence>
<dbReference type="Gene3D" id="3.40.50.620">
    <property type="entry name" value="HUPs"/>
    <property type="match status" value="1"/>
</dbReference>
<dbReference type="SUPFAM" id="SSF52402">
    <property type="entry name" value="Adenine nucleotide alpha hydrolases-like"/>
    <property type="match status" value="1"/>
</dbReference>
<dbReference type="CDD" id="cd00293">
    <property type="entry name" value="USP-like"/>
    <property type="match status" value="1"/>
</dbReference>
<feature type="domain" description="UspA" evidence="2">
    <location>
        <begin position="1"/>
        <end position="140"/>
    </location>
</feature>
<accession>A0A0A5G1L4</accession>
<name>A0A0A5G1L4_9BACI</name>
<dbReference type="InterPro" id="IPR014729">
    <property type="entry name" value="Rossmann-like_a/b/a_fold"/>
</dbReference>
<comment type="caution">
    <text evidence="3">The sequence shown here is derived from an EMBL/GenBank/DDBJ whole genome shotgun (WGS) entry which is preliminary data.</text>
</comment>
<dbReference type="STRING" id="1385511.GCA_000425225_02261"/>
<dbReference type="RefSeq" id="WP_027448728.1">
    <property type="nucleotide sequence ID" value="NZ_AVPF01000046.1"/>
</dbReference>
<dbReference type="PRINTS" id="PR01438">
    <property type="entry name" value="UNVRSLSTRESS"/>
</dbReference>
<organism evidence="3 4">
    <name type="scientific">Pontibacillus marinus BH030004 = DSM 16465</name>
    <dbReference type="NCBI Taxonomy" id="1385511"/>
    <lineage>
        <taxon>Bacteria</taxon>
        <taxon>Bacillati</taxon>
        <taxon>Bacillota</taxon>
        <taxon>Bacilli</taxon>
        <taxon>Bacillales</taxon>
        <taxon>Bacillaceae</taxon>
        <taxon>Pontibacillus</taxon>
    </lineage>
</organism>
<comment type="similarity">
    <text evidence="1">Belongs to the universal stress protein A family.</text>
</comment>
<dbReference type="InterPro" id="IPR006016">
    <property type="entry name" value="UspA"/>
</dbReference>
<keyword evidence="4" id="KW-1185">Reference proteome</keyword>
<reference evidence="3 4" key="1">
    <citation type="submission" date="2013-08" db="EMBL/GenBank/DDBJ databases">
        <authorList>
            <person name="Huang J."/>
            <person name="Wang G."/>
        </authorList>
    </citation>
    <scope>NUCLEOTIDE SEQUENCE [LARGE SCALE GENOMIC DNA]</scope>
    <source>
        <strain evidence="3 4">BH030004</strain>
    </source>
</reference>
<dbReference type="eggNOG" id="COG0589">
    <property type="taxonomic scope" value="Bacteria"/>
</dbReference>
<dbReference type="AlphaFoldDB" id="A0A0A5G1L4"/>
<sequence length="140" mass="15577">MFQKILLAADGSEHAFRATQKAAHLASIEGGARITLLYVIDPSSSKHDIIAEGSSRGRLNDIRHQRVKQIEDLFDRKEVSYQYQTLKGEPGPSIVEYANNEDYDVIIIGSRGLNGLQEFVLGSVSHKVMKRAHCPVMVVK</sequence>
<gene>
    <name evidence="3" type="ORF">N783_15715</name>
</gene>
<dbReference type="PANTHER" id="PTHR46268">
    <property type="entry name" value="STRESS RESPONSE PROTEIN NHAX"/>
    <property type="match status" value="1"/>
</dbReference>
<dbReference type="Pfam" id="PF00582">
    <property type="entry name" value="Usp"/>
    <property type="match status" value="1"/>
</dbReference>
<protein>
    <submittedName>
        <fullName evidence="3">Universal stress protein</fullName>
    </submittedName>
</protein>
<dbReference type="PANTHER" id="PTHR46268:SF6">
    <property type="entry name" value="UNIVERSAL STRESS PROTEIN UP12"/>
    <property type="match status" value="1"/>
</dbReference>
<dbReference type="EMBL" id="AVPF01000046">
    <property type="protein sequence ID" value="KGX84955.1"/>
    <property type="molecule type" value="Genomic_DNA"/>
</dbReference>
<dbReference type="InterPro" id="IPR006015">
    <property type="entry name" value="Universal_stress_UspA"/>
</dbReference>
<evidence type="ECO:0000313" key="3">
    <source>
        <dbReference type="EMBL" id="KGX84955.1"/>
    </source>
</evidence>
<dbReference type="Proteomes" id="UP000030403">
    <property type="component" value="Unassembled WGS sequence"/>
</dbReference>
<proteinExistence type="inferred from homology"/>
<evidence type="ECO:0000313" key="4">
    <source>
        <dbReference type="Proteomes" id="UP000030403"/>
    </source>
</evidence>